<evidence type="ECO:0000259" key="5">
    <source>
        <dbReference type="Pfam" id="PF01343"/>
    </source>
</evidence>
<evidence type="ECO:0000256" key="1">
    <source>
        <dbReference type="ARBA" id="ARBA00008683"/>
    </source>
</evidence>
<dbReference type="InterPro" id="IPR029045">
    <property type="entry name" value="ClpP/crotonase-like_dom_sf"/>
</dbReference>
<proteinExistence type="inferred from homology"/>
<dbReference type="GO" id="GO:0006508">
    <property type="term" value="P:proteolysis"/>
    <property type="evidence" value="ECO:0007669"/>
    <property type="project" value="UniProtKB-KW"/>
</dbReference>
<dbReference type="GO" id="GO:0008236">
    <property type="term" value="F:serine-type peptidase activity"/>
    <property type="evidence" value="ECO:0007669"/>
    <property type="project" value="UniProtKB-KW"/>
</dbReference>
<keyword evidence="4" id="KW-0720">Serine protease</keyword>
<reference evidence="7" key="2">
    <citation type="submission" date="2019-01" db="EMBL/GenBank/DDBJ databases">
        <title>Genome sequence of Desulfonema ishimotonii strain Tokyo 01.</title>
        <authorList>
            <person name="Fukui M."/>
        </authorList>
    </citation>
    <scope>NUCLEOTIDE SEQUENCE [LARGE SCALE GENOMIC DNA]</scope>
    <source>
        <strain evidence="7">Tokyo 01</strain>
    </source>
</reference>
<accession>A0A401FVW2</accession>
<dbReference type="InterPro" id="IPR002142">
    <property type="entry name" value="Peptidase_S49"/>
</dbReference>
<gene>
    <name evidence="6" type="ORF">DENIS_2058</name>
</gene>
<dbReference type="SUPFAM" id="SSF52096">
    <property type="entry name" value="ClpP/crotonase"/>
    <property type="match status" value="1"/>
</dbReference>
<dbReference type="AlphaFoldDB" id="A0A401FVW2"/>
<dbReference type="RefSeq" id="WP_124328429.1">
    <property type="nucleotide sequence ID" value="NZ_BEXT01000001.1"/>
</dbReference>
<dbReference type="OrthoDB" id="9764363at2"/>
<evidence type="ECO:0000313" key="6">
    <source>
        <dbReference type="EMBL" id="GBC61098.1"/>
    </source>
</evidence>
<comment type="similarity">
    <text evidence="1">Belongs to the peptidase S49 family.</text>
</comment>
<dbReference type="CDD" id="cd07023">
    <property type="entry name" value="S49_Sppa_N_C"/>
    <property type="match status" value="1"/>
</dbReference>
<dbReference type="InterPro" id="IPR047272">
    <property type="entry name" value="S49_SppA_C"/>
</dbReference>
<name>A0A401FVW2_9BACT</name>
<keyword evidence="3" id="KW-0378">Hydrolase</keyword>
<dbReference type="PANTHER" id="PTHR42987">
    <property type="entry name" value="PEPTIDASE S49"/>
    <property type="match status" value="1"/>
</dbReference>
<evidence type="ECO:0000256" key="4">
    <source>
        <dbReference type="ARBA" id="ARBA00022825"/>
    </source>
</evidence>
<reference evidence="7" key="1">
    <citation type="submission" date="2017-11" db="EMBL/GenBank/DDBJ databases">
        <authorList>
            <person name="Watanabe M."/>
            <person name="Kojima H."/>
        </authorList>
    </citation>
    <scope>NUCLEOTIDE SEQUENCE [LARGE SCALE GENOMIC DNA]</scope>
    <source>
        <strain evidence="7">Tokyo 01</strain>
    </source>
</reference>
<feature type="domain" description="Peptidase S49" evidence="5">
    <location>
        <begin position="149"/>
        <end position="310"/>
    </location>
</feature>
<dbReference type="PANTHER" id="PTHR42987:SF4">
    <property type="entry name" value="PROTEASE SOHB-RELATED"/>
    <property type="match status" value="1"/>
</dbReference>
<dbReference type="EMBL" id="BEXT01000001">
    <property type="protein sequence ID" value="GBC61098.1"/>
    <property type="molecule type" value="Genomic_DNA"/>
</dbReference>
<sequence length="381" mass="41448">MSEFWKAPFKIFGMAFFSLISFIVLLFLFSLFFVGMGLGLGGVMGKSGISDLSDTATTSPYTYVSGDKESENLLLEISVEGLILGSPSREFSSPMNWGGVTYGYELQDLLKEAAKNESVKGILLHMQTPGGTIFGSMAISEGIEAYRNATQNPVVVYIEGLSASGGVMAMAGADAIYADYGSMIGSIGVIGGMLTYFDQPVATEGGLLGGGIQTRGGIEQTVISAGRSKDLGNPFRRATPEEIAVLQQGVDTEYDRFVRHVATHRNISENLIRETMGAQIFDNKTAHEYGLTDGTMSRDAVIKKLAEMAKTDKDFRLMQPKNGKKKFWEEVFSISQYGADRTTAHRRAVQRDICQAAARMPMVYHGDIRALCASCEENPLY</sequence>
<organism evidence="6 7">
    <name type="scientific">Desulfonema ishimotonii</name>
    <dbReference type="NCBI Taxonomy" id="45657"/>
    <lineage>
        <taxon>Bacteria</taxon>
        <taxon>Pseudomonadati</taxon>
        <taxon>Thermodesulfobacteriota</taxon>
        <taxon>Desulfobacteria</taxon>
        <taxon>Desulfobacterales</taxon>
        <taxon>Desulfococcaceae</taxon>
        <taxon>Desulfonema</taxon>
    </lineage>
</organism>
<dbReference type="Proteomes" id="UP000288096">
    <property type="component" value="Unassembled WGS sequence"/>
</dbReference>
<dbReference type="Pfam" id="PF01343">
    <property type="entry name" value="Peptidase_S49"/>
    <property type="match status" value="1"/>
</dbReference>
<comment type="caution">
    <text evidence="6">The sequence shown here is derived from an EMBL/GenBank/DDBJ whole genome shotgun (WGS) entry which is preliminary data.</text>
</comment>
<keyword evidence="7" id="KW-1185">Reference proteome</keyword>
<protein>
    <submittedName>
        <fullName evidence="6">S49 family peptidase</fullName>
    </submittedName>
</protein>
<keyword evidence="2" id="KW-0645">Protease</keyword>
<evidence type="ECO:0000313" key="7">
    <source>
        <dbReference type="Proteomes" id="UP000288096"/>
    </source>
</evidence>
<evidence type="ECO:0000256" key="2">
    <source>
        <dbReference type="ARBA" id="ARBA00022670"/>
    </source>
</evidence>
<dbReference type="Gene3D" id="3.90.226.10">
    <property type="entry name" value="2-enoyl-CoA Hydratase, Chain A, domain 1"/>
    <property type="match status" value="1"/>
</dbReference>
<dbReference type="Gene3D" id="6.20.330.10">
    <property type="match status" value="1"/>
</dbReference>
<evidence type="ECO:0000256" key="3">
    <source>
        <dbReference type="ARBA" id="ARBA00022801"/>
    </source>
</evidence>